<reference evidence="2" key="1">
    <citation type="journal article" date="2019" name="Sci. Rep.">
        <title>Draft genome of Tanacetum cinerariifolium, the natural source of mosquito coil.</title>
        <authorList>
            <person name="Yamashiro T."/>
            <person name="Shiraishi A."/>
            <person name="Satake H."/>
            <person name="Nakayama K."/>
        </authorList>
    </citation>
    <scope>NUCLEOTIDE SEQUENCE</scope>
</reference>
<feature type="non-terminal residue" evidence="2">
    <location>
        <position position="286"/>
    </location>
</feature>
<dbReference type="SUPFAM" id="SSF56672">
    <property type="entry name" value="DNA/RNA polymerases"/>
    <property type="match status" value="1"/>
</dbReference>
<dbReference type="PANTHER" id="PTHR33064:SF37">
    <property type="entry name" value="RIBONUCLEASE H"/>
    <property type="match status" value="1"/>
</dbReference>
<comment type="caution">
    <text evidence="2">The sequence shown here is derived from an EMBL/GenBank/DDBJ whole genome shotgun (WGS) entry which is preliminary data.</text>
</comment>
<feature type="domain" description="Reverse transcriptase" evidence="1">
    <location>
        <begin position="145"/>
        <end position="253"/>
    </location>
</feature>
<keyword evidence="2" id="KW-0808">Transferase</keyword>
<dbReference type="PANTHER" id="PTHR33064">
    <property type="entry name" value="POL PROTEIN"/>
    <property type="match status" value="1"/>
</dbReference>
<organism evidence="2">
    <name type="scientific">Tanacetum cinerariifolium</name>
    <name type="common">Dalmatian daisy</name>
    <name type="synonym">Chrysanthemum cinerariifolium</name>
    <dbReference type="NCBI Taxonomy" id="118510"/>
    <lineage>
        <taxon>Eukaryota</taxon>
        <taxon>Viridiplantae</taxon>
        <taxon>Streptophyta</taxon>
        <taxon>Embryophyta</taxon>
        <taxon>Tracheophyta</taxon>
        <taxon>Spermatophyta</taxon>
        <taxon>Magnoliopsida</taxon>
        <taxon>eudicotyledons</taxon>
        <taxon>Gunneridae</taxon>
        <taxon>Pentapetalae</taxon>
        <taxon>asterids</taxon>
        <taxon>campanulids</taxon>
        <taxon>Asterales</taxon>
        <taxon>Asteraceae</taxon>
        <taxon>Asteroideae</taxon>
        <taxon>Anthemideae</taxon>
        <taxon>Anthemidinae</taxon>
        <taxon>Tanacetum</taxon>
    </lineage>
</organism>
<evidence type="ECO:0000313" key="2">
    <source>
        <dbReference type="EMBL" id="GFA75206.1"/>
    </source>
</evidence>
<accession>A0A699K6U4</accession>
<sequence>MLLLRHFNGGTSSKVKYCYMLDFGNSVGVFCIVKFFIVHLGFDDWGNELGFLGLVGLEPVDVSDLESLYSLDDEPSDSVLCTISYSNHPCDDDSDIDSLEGDYDFGVHMINPIPHVLPIQKDPSLPLAKNHLLMDSYAKPISVIAFFDTGIKPEDRPKMAFYIPDHQYQWKVMSFSLKNAPSAFQKAMITIFEPILANTTVYIDDILMFSLDEQSHAELVSKFYSLVTKYGIMLSEKKMEVRVTTIQFLGMEISDGKYQPQPHVAQELLKFPDELSSQKMIQQFLG</sequence>
<dbReference type="EMBL" id="BKCJ010481213">
    <property type="protein sequence ID" value="GFA75206.1"/>
    <property type="molecule type" value="Genomic_DNA"/>
</dbReference>
<dbReference type="Gene3D" id="3.30.70.270">
    <property type="match status" value="1"/>
</dbReference>
<gene>
    <name evidence="2" type="ORF">Tci_647178</name>
</gene>
<proteinExistence type="predicted"/>
<keyword evidence="2" id="KW-0548">Nucleotidyltransferase</keyword>
<evidence type="ECO:0000259" key="1">
    <source>
        <dbReference type="Pfam" id="PF00078"/>
    </source>
</evidence>
<protein>
    <submittedName>
        <fullName evidence="2">RNA-directed DNA polymerase homolog</fullName>
    </submittedName>
</protein>
<keyword evidence="2" id="KW-0695">RNA-directed DNA polymerase</keyword>
<dbReference type="InterPro" id="IPR043128">
    <property type="entry name" value="Rev_trsase/Diguanyl_cyclase"/>
</dbReference>
<dbReference type="InterPro" id="IPR051320">
    <property type="entry name" value="Viral_Replic_Matur_Polypro"/>
</dbReference>
<dbReference type="AlphaFoldDB" id="A0A699K6U4"/>
<dbReference type="Pfam" id="PF00078">
    <property type="entry name" value="RVT_1"/>
    <property type="match status" value="1"/>
</dbReference>
<dbReference type="Gene3D" id="3.10.10.10">
    <property type="entry name" value="HIV Type 1 Reverse Transcriptase, subunit A, domain 1"/>
    <property type="match status" value="1"/>
</dbReference>
<dbReference type="GO" id="GO:0003964">
    <property type="term" value="F:RNA-directed DNA polymerase activity"/>
    <property type="evidence" value="ECO:0007669"/>
    <property type="project" value="UniProtKB-KW"/>
</dbReference>
<dbReference type="InterPro" id="IPR043502">
    <property type="entry name" value="DNA/RNA_pol_sf"/>
</dbReference>
<name>A0A699K6U4_TANCI</name>
<dbReference type="InterPro" id="IPR000477">
    <property type="entry name" value="RT_dom"/>
</dbReference>